<comment type="caution">
    <text evidence="1">The sequence shown here is derived from an EMBL/GenBank/DDBJ whole genome shotgun (WGS) entry which is preliminary data.</text>
</comment>
<organism evidence="1 2">
    <name type="scientific">Streptomyces cinereoruber</name>
    <dbReference type="NCBI Taxonomy" id="67260"/>
    <lineage>
        <taxon>Bacteria</taxon>
        <taxon>Bacillati</taxon>
        <taxon>Actinomycetota</taxon>
        <taxon>Actinomycetes</taxon>
        <taxon>Kitasatosporales</taxon>
        <taxon>Streptomycetaceae</taxon>
        <taxon>Streptomyces</taxon>
    </lineage>
</organism>
<accession>A0AAV4KHZ5</accession>
<name>A0AAV4KHZ5_9ACTN</name>
<proteinExistence type="predicted"/>
<gene>
    <name evidence="1" type="ORF">GCM10010497_27040</name>
</gene>
<evidence type="ECO:0000313" key="2">
    <source>
        <dbReference type="Proteomes" id="UP000642014"/>
    </source>
</evidence>
<protein>
    <submittedName>
        <fullName evidence="1">Uncharacterized protein</fullName>
    </submittedName>
</protein>
<reference evidence="1 2" key="1">
    <citation type="journal article" date="2014" name="Int. J. Syst. Evol. Microbiol.">
        <title>Complete genome sequence of Corynebacterium casei LMG S-19264T (=DSM 44701T), isolated from a smear-ripened cheese.</title>
        <authorList>
            <consortium name="US DOE Joint Genome Institute (JGI-PGF)"/>
            <person name="Walter F."/>
            <person name="Albersmeier A."/>
            <person name="Kalinowski J."/>
            <person name="Ruckert C."/>
        </authorList>
    </citation>
    <scope>NUCLEOTIDE SEQUENCE [LARGE SCALE GENOMIC DNA]</scope>
    <source>
        <strain evidence="1 2">JCM 4205</strain>
    </source>
</reference>
<dbReference type="Proteomes" id="UP000642014">
    <property type="component" value="Unassembled WGS sequence"/>
</dbReference>
<dbReference type="AlphaFoldDB" id="A0AAV4KHZ5"/>
<dbReference type="EMBL" id="BMSJ01000004">
    <property type="protein sequence ID" value="GGR23404.1"/>
    <property type="molecule type" value="Genomic_DNA"/>
</dbReference>
<evidence type="ECO:0000313" key="1">
    <source>
        <dbReference type="EMBL" id="GGR23404.1"/>
    </source>
</evidence>
<sequence length="71" mass="7574">MPISRAQVSLSSCSSDRWGFTRSGWGIHNCGSSTVRTVMGTDLLLSSARRGVRTTMRAACQGEGGARRARA</sequence>